<protein>
    <submittedName>
        <fullName evidence="3">(pine wood nematode) hypothetical protein</fullName>
    </submittedName>
    <submittedName>
        <fullName evidence="7">Integrase catalytic domain-containing protein</fullName>
    </submittedName>
</protein>
<feature type="compositionally biased region" description="Low complexity" evidence="1">
    <location>
        <begin position="1267"/>
        <end position="1280"/>
    </location>
</feature>
<evidence type="ECO:0000313" key="3">
    <source>
        <dbReference type="EMBL" id="CAD5225236.1"/>
    </source>
</evidence>
<dbReference type="GO" id="GO:0003676">
    <property type="term" value="F:nucleic acid binding"/>
    <property type="evidence" value="ECO:0007669"/>
    <property type="project" value="InterPro"/>
</dbReference>
<dbReference type="SUPFAM" id="SSF56672">
    <property type="entry name" value="DNA/RNA polymerases"/>
    <property type="match status" value="1"/>
</dbReference>
<evidence type="ECO:0000313" key="7">
    <source>
        <dbReference type="WBParaSite" id="BXY_0444400.1"/>
    </source>
</evidence>
<dbReference type="PROSITE" id="PS50994">
    <property type="entry name" value="INTEGRASE"/>
    <property type="match status" value="1"/>
</dbReference>
<dbReference type="Pfam" id="PF05380">
    <property type="entry name" value="Peptidase_A17"/>
    <property type="match status" value="1"/>
</dbReference>
<dbReference type="InterPro" id="IPR043128">
    <property type="entry name" value="Rev_trsase/Diguanyl_cyclase"/>
</dbReference>
<dbReference type="Proteomes" id="UP000582659">
    <property type="component" value="Unassembled WGS sequence"/>
</dbReference>
<reference evidence="4" key="2">
    <citation type="submission" date="2020-08" db="EMBL/GenBank/DDBJ databases">
        <authorList>
            <person name="Kikuchi T."/>
        </authorList>
    </citation>
    <scope>NUCLEOTIDE SEQUENCE</scope>
    <source>
        <strain evidence="3">Ka4C1</strain>
    </source>
</reference>
<dbReference type="InterPro" id="IPR012337">
    <property type="entry name" value="RNaseH-like_sf"/>
</dbReference>
<dbReference type="Gene3D" id="3.30.420.10">
    <property type="entry name" value="Ribonuclease H-like superfamily/Ribonuclease H"/>
    <property type="match status" value="1"/>
</dbReference>
<sequence length="1325" mass="149974">MTSRFGDFVVGQGFLDPSSPPLQFRRARVAELQQLDKVATLSEEEELERMYAADCFLGPKEILQETDRQVMTSVANSMVFHDNRYWVRLPWLDMGRLPPSFDRARKRVRSLAGRLSPDEFQKYKENILELLKLEFIEIVENWSVEDHNRCYYLSHHAVFKLADSGATKMRIVFDGSAHEIDEPSLNDLLFRGPVLLPSLQGVLIRFLFSKIAIISDIEKAFLQVGVQEEERDTLRFLFGDSPSEILSNRFCLLRFRRLPFGLKCSPAILAIVIETHLRKSSSPLAPEIGRNLYVDNSLLEAVDDDEAIEKAKEAHSLFLKGGMNLRDFTSNSARLRNSLDPSLLNTAEVVKVLGVYWNPALDLVYIKIPSWPGNVPSKKEFSSLQAKMFDPLGVLRPISIKAHLLLQKNWDKTSSWDDTPNPASQSTVIKFTQQFDGRWLNIPRFGPLVVQNFRIHVFTDASFDAVGAAAYVQDSNSLKCFLILSKAKLTPPSLRPRPHQVSEESMPNNPLTVNTLEILALDIGAKLASFIQSELPRPAESYNVWSDSKCSLAWLDGQEPARNRVFVRNRVAAIRKVPGLLFRHVSGDQNPADILSRGTDLNLLANHQLWWNGPDFLHHPESWPSPVSAAPKSETVSLPLKRIEVDRDPVIPLSRSEQAEVLTISDSFLATVRYLRERLGCSESVAQDFIFRLDQLVEPPSVRDHERFALAKSRGIWFVTGRLENSDLPEAERHPIFLSKSSRILPKLLADLHSRVHPNLTTTWSSIRPFVFFPEGRRHLKSVLIKVCDPCRRAFARPFVVPPIPALPKSRVTRNFPFSFVGLDCCGPFLILQNRVVSKTYLLVITCLSTRYTHVEIVEHGTTQSLVLAFRRFVATFGLPSEILSDHAKNFELGAKVLKRLSKEISSLGPIKWQFTTPYSPWKGGVYEKMIGILKEALRKSLPKKPVNSELFNTLVAEIRALLNQRPILANLVQSSTPCCLRPVDLVFPEKRDSFPLFATEDDKDPEYVPYTPPRPDQIVSDWVRSMSKIEKFWKNFHDVYLRYLQSVGKPRVGKYEVPKVGQVVLLLNDAEKNRNAWKTAVVKRIILGHDGFCRSVVLESDKREFERPLSLIAPLETPTVDFAIPDVHTRDFAGIRVRQLGKRKVGLPITVRRTVSRRHGRRIAGRVHRRMPRGNQRVPEQGHSIRAFKGINSAHGPGRTVRGKDSRRHREFRGWSRIAAGDPKRKPSGSETHSPRHPSSPQAYLVSTSDSGSRSPNPMEKPLGDPLPSHPSISASPSSERQDWTLNFDCPASPRFDVLESSADPARSPPGHVVESQRSPQFPR</sequence>
<dbReference type="GO" id="GO:0042575">
    <property type="term" value="C:DNA polymerase complex"/>
    <property type="evidence" value="ECO:0007669"/>
    <property type="project" value="UniProtKB-ARBA"/>
</dbReference>
<feature type="compositionally biased region" description="Polar residues" evidence="1">
    <location>
        <begin position="1230"/>
        <end position="1257"/>
    </location>
</feature>
<dbReference type="SUPFAM" id="SSF53098">
    <property type="entry name" value="Ribonuclease H-like"/>
    <property type="match status" value="1"/>
</dbReference>
<evidence type="ECO:0000313" key="5">
    <source>
        <dbReference type="Proteomes" id="UP000095284"/>
    </source>
</evidence>
<dbReference type="WBParaSite" id="BXY_0444400.1">
    <property type="protein sequence ID" value="BXY_0444400.1"/>
    <property type="gene ID" value="BXY_0444400"/>
</dbReference>
<accession>A0A1I7RUN4</accession>
<dbReference type="InterPro" id="IPR040676">
    <property type="entry name" value="DUF5641"/>
</dbReference>
<dbReference type="Proteomes" id="UP000095284">
    <property type="component" value="Unplaced"/>
</dbReference>
<proteinExistence type="predicted"/>
<organism evidence="5 7">
    <name type="scientific">Bursaphelenchus xylophilus</name>
    <name type="common">Pinewood nematode worm</name>
    <name type="synonym">Aphelenchoides xylophilus</name>
    <dbReference type="NCBI Taxonomy" id="6326"/>
    <lineage>
        <taxon>Eukaryota</taxon>
        <taxon>Metazoa</taxon>
        <taxon>Ecdysozoa</taxon>
        <taxon>Nematoda</taxon>
        <taxon>Chromadorea</taxon>
        <taxon>Rhabditida</taxon>
        <taxon>Tylenchina</taxon>
        <taxon>Tylenchomorpha</taxon>
        <taxon>Aphelenchoidea</taxon>
        <taxon>Aphelenchoididae</taxon>
        <taxon>Bursaphelenchus</taxon>
    </lineage>
</organism>
<dbReference type="Proteomes" id="UP000659654">
    <property type="component" value="Unassembled WGS sequence"/>
</dbReference>
<dbReference type="PANTHER" id="PTHR47331:SF1">
    <property type="entry name" value="GAG-LIKE PROTEIN"/>
    <property type="match status" value="1"/>
</dbReference>
<feature type="compositionally biased region" description="Basic residues" evidence="1">
    <location>
        <begin position="1159"/>
        <end position="1173"/>
    </location>
</feature>
<gene>
    <name evidence="3" type="ORF">BXYJ_LOCUS8443</name>
</gene>
<dbReference type="Gene3D" id="3.30.70.270">
    <property type="match status" value="1"/>
</dbReference>
<dbReference type="Pfam" id="PF18701">
    <property type="entry name" value="DUF5641"/>
    <property type="match status" value="1"/>
</dbReference>
<evidence type="ECO:0000259" key="2">
    <source>
        <dbReference type="PROSITE" id="PS50994"/>
    </source>
</evidence>
<reference evidence="7" key="1">
    <citation type="submission" date="2016-11" db="UniProtKB">
        <authorList>
            <consortium name="WormBaseParasite"/>
        </authorList>
    </citation>
    <scope>IDENTIFICATION</scope>
</reference>
<feature type="region of interest" description="Disordered" evidence="1">
    <location>
        <begin position="1159"/>
        <end position="1325"/>
    </location>
</feature>
<dbReference type="Gene3D" id="3.10.10.10">
    <property type="entry name" value="HIV Type 1 Reverse Transcriptase, subunit A, domain 1"/>
    <property type="match status" value="1"/>
</dbReference>
<evidence type="ECO:0000256" key="1">
    <source>
        <dbReference type="SAM" id="MobiDB-lite"/>
    </source>
</evidence>
<feature type="domain" description="Integrase catalytic" evidence="2">
    <location>
        <begin position="813"/>
        <end position="986"/>
    </location>
</feature>
<dbReference type="GO" id="GO:0015074">
    <property type="term" value="P:DNA integration"/>
    <property type="evidence" value="ECO:0007669"/>
    <property type="project" value="InterPro"/>
</dbReference>
<dbReference type="EMBL" id="CAJFCV020000004">
    <property type="protein sequence ID" value="CAG9114257.1"/>
    <property type="molecule type" value="Genomic_DNA"/>
</dbReference>
<dbReference type="PANTHER" id="PTHR47331">
    <property type="entry name" value="PHD-TYPE DOMAIN-CONTAINING PROTEIN"/>
    <property type="match status" value="1"/>
</dbReference>
<dbReference type="InterPro" id="IPR008042">
    <property type="entry name" value="Retrotrans_Pao"/>
</dbReference>
<dbReference type="eggNOG" id="ENOG502QR56">
    <property type="taxonomic scope" value="Eukaryota"/>
</dbReference>
<keyword evidence="6" id="KW-1185">Reference proteome</keyword>
<dbReference type="InterPro" id="IPR043502">
    <property type="entry name" value="DNA/RNA_pol_sf"/>
</dbReference>
<dbReference type="EMBL" id="CAJFDI010000004">
    <property type="protein sequence ID" value="CAD5225236.1"/>
    <property type="molecule type" value="Genomic_DNA"/>
</dbReference>
<dbReference type="InterPro" id="IPR036397">
    <property type="entry name" value="RNaseH_sf"/>
</dbReference>
<evidence type="ECO:0000313" key="4">
    <source>
        <dbReference type="EMBL" id="CAG9114257.1"/>
    </source>
</evidence>
<dbReference type="InterPro" id="IPR001584">
    <property type="entry name" value="Integrase_cat-core"/>
</dbReference>
<name>A0A1I7RUN4_BURXY</name>
<evidence type="ECO:0000313" key="6">
    <source>
        <dbReference type="Proteomes" id="UP000659654"/>
    </source>
</evidence>
<dbReference type="OrthoDB" id="5875526at2759"/>